<feature type="compositionally biased region" description="Acidic residues" evidence="1">
    <location>
        <begin position="1053"/>
        <end position="1072"/>
    </location>
</feature>
<feature type="region of interest" description="Disordered" evidence="1">
    <location>
        <begin position="1"/>
        <end position="106"/>
    </location>
</feature>
<dbReference type="Proteomes" id="UP001146120">
    <property type="component" value="Unassembled WGS sequence"/>
</dbReference>
<protein>
    <submittedName>
        <fullName evidence="2">Uncharacterized protein</fullName>
    </submittedName>
</protein>
<feature type="region of interest" description="Disordered" evidence="1">
    <location>
        <begin position="321"/>
        <end position="361"/>
    </location>
</feature>
<sequence length="1346" mass="149131">MHRAEKASSRICRDREVEKAQELHRKKIDGVKSYLTHLTRPTQHPVPPPPRKHRLAPNTSRTAVSAQPLNTPTKLLTKSAVSSRDDYSDGDANEEYGGETFVPDDNDPIAGFHDEDTVNLLLLEDHSTGKSDALRAASGLDALQSVKVAQPPPQLVRKKSLHGSFRTRRLKEIQADNAELSERLKKSTAHYRNDDMRRDWQQNVSYLQSICEFPIISDIVNDTISKHAHLNQSPIAKSPSMTYAGRRRKILKPSPTMTMDPIMPDSSLELPVIHPIKAIPTSTRRAQLNFAPGFRSLRKAMPQQPTLPPLNLAALSLNEDGCGPDSATPTPRAFNSYDSTKSLVGGSTSRASGRPELVDDGSNENARYQLLKTGRFVGGTYLVLTVFCGDGVSNPYGFDVVALQPETHAEYRLRITKEMIHELLDTTSTSSSAAVTAAAAGTNLSMEEIARTICDHINYSILEHGNGEMVFFVATYGGERERELLIDTRWTSTAFCIRLPIELLAPQGQPTVKSRRMWAYVSSSSSLTVPTGLRNHEDGSNMKQSEGASLHFQLIDEGTATIGSDVALSVEHGVHEVYRLLHMGDDIKSAACLNRASFDIVVPQAIRHLHIISAASELADDVNFELLVLHEEVNASMITSNSPPKEKKRLRNSASCLDFGRDSNMMLLQTGVLWKSAYFVARVSIEAPWMDNDPEHRHDTEDDGAFAASYYIHDIQNDLVLTVFNASSGNYAERRISPQEIDSMLEQLQTLSNVGVLETLSFIKQLLLRLSLTVDWRGQEAIVFPQLDNRLGDRSPKQRRSKSPRSPVHAASTRQLVLASDNQLGEDAAATVIQANCRGFLYRKSLVPDAPVHNYPPKPPRMAFVIVSDDYEAKEAMKERVMARTLNKAASKIQLACRYYMSRKRRNAFEAVVLEKVRTVTPTINEHFQPHSNDDDDEDEEENGNAVKHSYRLLRDTSGVDVLHAVQEDDEHDNQGDGLVVGKEESRGDYAHHDLAEQEGGKNEVIGNDNDSSLPLEQDNNDDAAYNDDDAGRPTEEEDVDEQADIDQAPVDERDDETENYELEPNEQDPDVADYYKNIEAEHQVDDSNGLDNGEEYQGRPTPHYVEGNDTPTSDTFVEPTNIEPGSSGVDSDAYEAEPFDVDDKSAVDVEVNVNCANIANESETGTALEPEHSKVNDEESSMYDESFGKAPQRPTTSLADHEDEVIAALRIAEEETTDEPNDYQDSPIAIDRDTEALESEADQYDDSHQFAAEEDTQQKNSDIPVVPVHAVVDVSEHDEHSIAPGDDDYGEASFAADNEAGKQSTADAAPPSRRGYSINGMFYLENQGLHYAIQANGNLELQPSR</sequence>
<evidence type="ECO:0000256" key="1">
    <source>
        <dbReference type="SAM" id="MobiDB-lite"/>
    </source>
</evidence>
<feature type="region of interest" description="Disordered" evidence="1">
    <location>
        <begin position="1163"/>
        <end position="1317"/>
    </location>
</feature>
<feature type="region of interest" description="Disordered" evidence="1">
    <location>
        <begin position="924"/>
        <end position="953"/>
    </location>
</feature>
<feature type="region of interest" description="Disordered" evidence="1">
    <location>
        <begin position="994"/>
        <end position="1135"/>
    </location>
</feature>
<evidence type="ECO:0000313" key="3">
    <source>
        <dbReference type="Proteomes" id="UP001146120"/>
    </source>
</evidence>
<feature type="region of interest" description="Disordered" evidence="1">
    <location>
        <begin position="790"/>
        <end position="812"/>
    </location>
</feature>
<proteinExistence type="predicted"/>
<reference evidence="2" key="1">
    <citation type="submission" date="2022-11" db="EMBL/GenBank/DDBJ databases">
        <authorList>
            <person name="Morgan W.R."/>
            <person name="Tartar A."/>
        </authorList>
    </citation>
    <scope>NUCLEOTIDE SEQUENCE</scope>
    <source>
        <strain evidence="2">ARSEF 373</strain>
    </source>
</reference>
<feature type="compositionally biased region" description="Acidic residues" evidence="1">
    <location>
        <begin position="1036"/>
        <end position="1045"/>
    </location>
</feature>
<feature type="compositionally biased region" description="Basic and acidic residues" evidence="1">
    <location>
        <begin position="1077"/>
        <end position="1086"/>
    </location>
</feature>
<dbReference type="SMART" id="SM00015">
    <property type="entry name" value="IQ"/>
    <property type="match status" value="2"/>
</dbReference>
<name>A0AAV2YPH1_9STRA</name>
<organism evidence="2 3">
    <name type="scientific">Lagenidium giganteum</name>
    <dbReference type="NCBI Taxonomy" id="4803"/>
    <lineage>
        <taxon>Eukaryota</taxon>
        <taxon>Sar</taxon>
        <taxon>Stramenopiles</taxon>
        <taxon>Oomycota</taxon>
        <taxon>Peronosporomycetes</taxon>
        <taxon>Pythiales</taxon>
        <taxon>Pythiaceae</taxon>
    </lineage>
</organism>
<gene>
    <name evidence="2" type="ORF">N0F65_000631</name>
</gene>
<feature type="compositionally biased region" description="Polar residues" evidence="1">
    <location>
        <begin position="336"/>
        <end position="351"/>
    </location>
</feature>
<feature type="compositionally biased region" description="Polar residues" evidence="1">
    <location>
        <begin position="58"/>
        <end position="82"/>
    </location>
</feature>
<dbReference type="InterPro" id="IPR000048">
    <property type="entry name" value="IQ_motif_EF-hand-BS"/>
</dbReference>
<dbReference type="EMBL" id="DAKRPA010000223">
    <property type="protein sequence ID" value="DAZ94999.1"/>
    <property type="molecule type" value="Genomic_DNA"/>
</dbReference>
<reference evidence="2" key="2">
    <citation type="journal article" date="2023" name="Microbiol Resour">
        <title>Decontamination and Annotation of the Draft Genome Sequence of the Oomycete Lagenidium giganteum ARSEF 373.</title>
        <authorList>
            <person name="Morgan W.R."/>
            <person name="Tartar A."/>
        </authorList>
    </citation>
    <scope>NUCLEOTIDE SEQUENCE</scope>
    <source>
        <strain evidence="2">ARSEF 373</strain>
    </source>
</reference>
<dbReference type="Pfam" id="PF00612">
    <property type="entry name" value="IQ"/>
    <property type="match status" value="1"/>
</dbReference>
<evidence type="ECO:0000313" key="2">
    <source>
        <dbReference type="EMBL" id="DAZ94999.1"/>
    </source>
</evidence>
<comment type="caution">
    <text evidence="2">The sequence shown here is derived from an EMBL/GenBank/DDBJ whole genome shotgun (WGS) entry which is preliminary data.</text>
</comment>
<dbReference type="Gene3D" id="1.20.5.190">
    <property type="match status" value="1"/>
</dbReference>
<dbReference type="PROSITE" id="PS50096">
    <property type="entry name" value="IQ"/>
    <property type="match status" value="2"/>
</dbReference>
<feature type="compositionally biased region" description="Acidic residues" evidence="1">
    <location>
        <begin position="1019"/>
        <end position="1029"/>
    </location>
</feature>
<accession>A0AAV2YPH1</accession>
<feature type="compositionally biased region" description="Acidic residues" evidence="1">
    <location>
        <begin position="934"/>
        <end position="943"/>
    </location>
</feature>
<keyword evidence="3" id="KW-1185">Reference proteome</keyword>
<feature type="compositionally biased region" description="Acidic residues" evidence="1">
    <location>
        <begin position="88"/>
        <end position="106"/>
    </location>
</feature>
<feature type="compositionally biased region" description="Basic and acidic residues" evidence="1">
    <location>
        <begin position="1"/>
        <end position="23"/>
    </location>
</feature>